<dbReference type="Pfam" id="PF00565">
    <property type="entry name" value="SNase"/>
    <property type="match status" value="1"/>
</dbReference>
<organism evidence="3 4">
    <name type="scientific">Hyphococcus luteus</name>
    <dbReference type="NCBI Taxonomy" id="2058213"/>
    <lineage>
        <taxon>Bacteria</taxon>
        <taxon>Pseudomonadati</taxon>
        <taxon>Pseudomonadota</taxon>
        <taxon>Alphaproteobacteria</taxon>
        <taxon>Parvularculales</taxon>
        <taxon>Parvularculaceae</taxon>
        <taxon>Hyphococcus</taxon>
    </lineage>
</organism>
<protein>
    <recommendedName>
        <fullName evidence="2">TNase-like domain-containing protein</fullName>
    </recommendedName>
</protein>
<feature type="domain" description="TNase-like" evidence="2">
    <location>
        <begin position="43"/>
        <end position="145"/>
    </location>
</feature>
<name>A0A2S7K8U6_9PROT</name>
<reference evidence="3 4" key="1">
    <citation type="submission" date="2017-12" db="EMBL/GenBank/DDBJ databases">
        <authorList>
            <person name="Hurst M.R.H."/>
        </authorList>
    </citation>
    <scope>NUCLEOTIDE SEQUENCE [LARGE SCALE GENOMIC DNA]</scope>
    <source>
        <strain evidence="3 4">SY-3-19</strain>
    </source>
</reference>
<keyword evidence="1" id="KW-0732">Signal</keyword>
<dbReference type="InterPro" id="IPR016071">
    <property type="entry name" value="Staphylococal_nuclease_OB-fold"/>
</dbReference>
<evidence type="ECO:0000256" key="1">
    <source>
        <dbReference type="SAM" id="SignalP"/>
    </source>
</evidence>
<keyword evidence="4" id="KW-1185">Reference proteome</keyword>
<comment type="caution">
    <text evidence="3">The sequence shown here is derived from an EMBL/GenBank/DDBJ whole genome shotgun (WGS) entry which is preliminary data.</text>
</comment>
<proteinExistence type="predicted"/>
<dbReference type="SUPFAM" id="SSF50199">
    <property type="entry name" value="Staphylococcal nuclease"/>
    <property type="match status" value="1"/>
</dbReference>
<sequence length="246" mass="27288">MRRRLFLAGAAAMFARADAQTFVSNAKALSGARFMSGETEFLLADIIAPPLYTLEKERPPHFEVSRRALQDLLTGALDVEDVLAPTRWGVRRVLAKRTGESETLQERLVAAGAARVRPQTEDHDLIRRLLALEDAARAGRRGLWALPDYRVFDAGKAWGAVGAFHLVEGTVREAGQHGSRFYMNFGEDYRTDFTASAASRLYRRWKKAGTDLVALAGVPVRVRGLVEAINGPSIDLTHFLQVERLD</sequence>
<dbReference type="RefSeq" id="WP_104828545.1">
    <property type="nucleotide sequence ID" value="NZ_PJCH01000003.1"/>
</dbReference>
<dbReference type="Gene3D" id="2.40.50.90">
    <property type="match status" value="1"/>
</dbReference>
<evidence type="ECO:0000259" key="2">
    <source>
        <dbReference type="Pfam" id="PF00565"/>
    </source>
</evidence>
<feature type="signal peptide" evidence="1">
    <location>
        <begin position="1"/>
        <end position="19"/>
    </location>
</feature>
<dbReference type="Proteomes" id="UP000239504">
    <property type="component" value="Unassembled WGS sequence"/>
</dbReference>
<dbReference type="OrthoDB" id="7618306at2"/>
<evidence type="ECO:0000313" key="3">
    <source>
        <dbReference type="EMBL" id="PQA88908.1"/>
    </source>
</evidence>
<gene>
    <name evidence="3" type="ORF">CW354_02825</name>
</gene>
<accession>A0A2S7K8U6</accession>
<dbReference type="AlphaFoldDB" id="A0A2S7K8U6"/>
<feature type="chain" id="PRO_5015610501" description="TNase-like domain-containing protein" evidence="1">
    <location>
        <begin position="20"/>
        <end position="246"/>
    </location>
</feature>
<dbReference type="EMBL" id="PJCH01000003">
    <property type="protein sequence ID" value="PQA88908.1"/>
    <property type="molecule type" value="Genomic_DNA"/>
</dbReference>
<dbReference type="InterPro" id="IPR035437">
    <property type="entry name" value="SNase_OB-fold_sf"/>
</dbReference>
<evidence type="ECO:0000313" key="4">
    <source>
        <dbReference type="Proteomes" id="UP000239504"/>
    </source>
</evidence>